<dbReference type="SUPFAM" id="SSF56112">
    <property type="entry name" value="Protein kinase-like (PK-like)"/>
    <property type="match status" value="1"/>
</dbReference>
<protein>
    <recommendedName>
        <fullName evidence="3">Protein kinase domain-containing protein</fullName>
    </recommendedName>
</protein>
<dbReference type="EMBL" id="PQFF01000153">
    <property type="protein sequence ID" value="RHZ78494.1"/>
    <property type="molecule type" value="Genomic_DNA"/>
</dbReference>
<reference evidence="1 2" key="1">
    <citation type="submission" date="2018-08" db="EMBL/GenBank/DDBJ databases">
        <title>Genome and evolution of the arbuscular mycorrhizal fungus Diversispora epigaea (formerly Glomus versiforme) and its bacterial endosymbionts.</title>
        <authorList>
            <person name="Sun X."/>
            <person name="Fei Z."/>
            <person name="Harrison M."/>
        </authorList>
    </citation>
    <scope>NUCLEOTIDE SEQUENCE [LARGE SCALE GENOMIC DNA]</scope>
    <source>
        <strain evidence="1 2">IT104</strain>
    </source>
</reference>
<dbReference type="AlphaFoldDB" id="A0A397IZP3"/>
<evidence type="ECO:0000313" key="2">
    <source>
        <dbReference type="Proteomes" id="UP000266861"/>
    </source>
</evidence>
<name>A0A397IZP3_9GLOM</name>
<evidence type="ECO:0008006" key="3">
    <source>
        <dbReference type="Google" id="ProtNLM"/>
    </source>
</evidence>
<sequence length="153" mass="18003">MEQNTTNNLNEVVNEINKNSISGKLDTEETPKVDYGGNGICEECRENKNTGYDWCLQCNSQHFQQNFGNWTSGNKDVVKIIQESQSNCTIKYFIIEWISYSKFEDIKYIDKGGFGKIYSAFWKEGNIFKWNIYLLVKVINKVNKYYKINYRKI</sequence>
<accession>A0A397IZP3</accession>
<dbReference type="InterPro" id="IPR011009">
    <property type="entry name" value="Kinase-like_dom_sf"/>
</dbReference>
<dbReference type="OrthoDB" id="4062651at2759"/>
<evidence type="ECO:0000313" key="1">
    <source>
        <dbReference type="EMBL" id="RHZ78494.1"/>
    </source>
</evidence>
<comment type="caution">
    <text evidence="1">The sequence shown here is derived from an EMBL/GenBank/DDBJ whole genome shotgun (WGS) entry which is preliminary data.</text>
</comment>
<organism evidence="1 2">
    <name type="scientific">Diversispora epigaea</name>
    <dbReference type="NCBI Taxonomy" id="1348612"/>
    <lineage>
        <taxon>Eukaryota</taxon>
        <taxon>Fungi</taxon>
        <taxon>Fungi incertae sedis</taxon>
        <taxon>Mucoromycota</taxon>
        <taxon>Glomeromycotina</taxon>
        <taxon>Glomeromycetes</taxon>
        <taxon>Diversisporales</taxon>
        <taxon>Diversisporaceae</taxon>
        <taxon>Diversispora</taxon>
    </lineage>
</organism>
<keyword evidence="2" id="KW-1185">Reference proteome</keyword>
<dbReference type="Gene3D" id="1.10.510.10">
    <property type="entry name" value="Transferase(Phosphotransferase) domain 1"/>
    <property type="match status" value="1"/>
</dbReference>
<dbReference type="STRING" id="1348612.A0A397IZP3"/>
<proteinExistence type="predicted"/>
<dbReference type="Proteomes" id="UP000266861">
    <property type="component" value="Unassembled WGS sequence"/>
</dbReference>
<gene>
    <name evidence="1" type="ORF">Glove_162g10</name>
</gene>